<protein>
    <submittedName>
        <fullName evidence="4">Cryptic autophosphorylating protein tyrosine kinase Etk</fullName>
    </submittedName>
</protein>
<gene>
    <name evidence="4" type="ORF">Pla175_27200</name>
</gene>
<reference evidence="4 5" key="1">
    <citation type="submission" date="2019-02" db="EMBL/GenBank/DDBJ databases">
        <title>Deep-cultivation of Planctomycetes and their phenomic and genomic characterization uncovers novel biology.</title>
        <authorList>
            <person name="Wiegand S."/>
            <person name="Jogler M."/>
            <person name="Boedeker C."/>
            <person name="Pinto D."/>
            <person name="Vollmers J."/>
            <person name="Rivas-Marin E."/>
            <person name="Kohn T."/>
            <person name="Peeters S.H."/>
            <person name="Heuer A."/>
            <person name="Rast P."/>
            <person name="Oberbeckmann S."/>
            <person name="Bunk B."/>
            <person name="Jeske O."/>
            <person name="Meyerdierks A."/>
            <person name="Storesund J.E."/>
            <person name="Kallscheuer N."/>
            <person name="Luecker S."/>
            <person name="Lage O.M."/>
            <person name="Pohl T."/>
            <person name="Merkel B.J."/>
            <person name="Hornburger P."/>
            <person name="Mueller R.-W."/>
            <person name="Bruemmer F."/>
            <person name="Labrenz M."/>
            <person name="Spormann A.M."/>
            <person name="Op den Camp H."/>
            <person name="Overmann J."/>
            <person name="Amann R."/>
            <person name="Jetten M.S.M."/>
            <person name="Mascher T."/>
            <person name="Medema M.H."/>
            <person name="Devos D.P."/>
            <person name="Kaster A.-K."/>
            <person name="Ovreas L."/>
            <person name="Rohde M."/>
            <person name="Galperin M.Y."/>
            <person name="Jogler C."/>
        </authorList>
    </citation>
    <scope>NUCLEOTIDE SEQUENCE [LARGE SCALE GENOMIC DNA]</scope>
    <source>
        <strain evidence="4 5">Pla175</strain>
    </source>
</reference>
<keyword evidence="4" id="KW-0418">Kinase</keyword>
<dbReference type="InterPro" id="IPR050445">
    <property type="entry name" value="Bact_polysacc_biosynth/exp"/>
</dbReference>
<feature type="coiled-coil region" evidence="1">
    <location>
        <begin position="404"/>
        <end position="431"/>
    </location>
</feature>
<evidence type="ECO:0000256" key="1">
    <source>
        <dbReference type="SAM" id="Coils"/>
    </source>
</evidence>
<dbReference type="GO" id="GO:0004713">
    <property type="term" value="F:protein tyrosine kinase activity"/>
    <property type="evidence" value="ECO:0007669"/>
    <property type="project" value="TreeGrafter"/>
</dbReference>
<dbReference type="RefSeq" id="WP_145285644.1">
    <property type="nucleotide sequence ID" value="NZ_CP036291.1"/>
</dbReference>
<evidence type="ECO:0000256" key="3">
    <source>
        <dbReference type="SAM" id="Phobius"/>
    </source>
</evidence>
<evidence type="ECO:0000256" key="2">
    <source>
        <dbReference type="SAM" id="MobiDB-lite"/>
    </source>
</evidence>
<feature type="compositionally biased region" description="Polar residues" evidence="2">
    <location>
        <begin position="601"/>
        <end position="626"/>
    </location>
</feature>
<sequence length="750" mass="82080">MAYEPREVRLAPESPLVLDRMRPAAATPAGEDAVQDSFVLEVIRKRWWLLALCALAGAGGAYFLAQEFGKQTAVVHGSLMYGGLPLPPGPSVYQPPSLTTYQEILFSIPSMQRICDQHGLEMPPGRLAEMFKCKVGRGSSIMELQLQWANPADGVAMVNDTMQLLIDEAARRRKAVLGEHMRHVESVQLTARSEVDQAEKRLRDARRARAELLREQGLASDPTDDFSAQRERMLDTQAALEQLAVSKKSLEEQLRQTDGQILGALGRLQQAHVNARVQFLDGVMQRYRQGTKTWDNLNQLKNRLEALSKAPLDSVASYTDWKTKLAQIDLEAPPVAGAVNVAALGGLDRDLQSLTSRRVQLEYGLIPLQHQQVMLETRLADIEAPSAAPEATGAAMPLSVGEEFGEEERQLAAAENRYNLVKQQLENMRQVEACRTQEFSVHMPASLATTQVDSNKKKMFVMFAAAIAGALALPVFGVEWLARRQSPVVQFASRWGLPVIAERLLANYQIGKNDAPDWRFDQAVRMATLRIQQSANRSGFVVLFSNLGQTAPPARLMTAIAECLAHREERVLVVDAMCPSLGRRPAARPSHAPHQRLLPLTNPNGQRLTAAPSSQSSDGSTDEQAANDTALATRYGLSEFLSRECEDVADLIQPTGCPGVDQISAGDMEFPREAMASSCFSELFEHCRNTYSVILVAGPPVVARADFQMLAARADGILLAASGAAVKDPASRAAVQDLIELRAPMLGIVS</sequence>
<dbReference type="Proteomes" id="UP000317429">
    <property type="component" value="Chromosome"/>
</dbReference>
<dbReference type="EMBL" id="CP036291">
    <property type="protein sequence ID" value="QDU89331.1"/>
    <property type="molecule type" value="Genomic_DNA"/>
</dbReference>
<evidence type="ECO:0000313" key="4">
    <source>
        <dbReference type="EMBL" id="QDU89331.1"/>
    </source>
</evidence>
<name>A0A518DCX5_9BACT</name>
<dbReference type="Gene3D" id="3.40.50.300">
    <property type="entry name" value="P-loop containing nucleotide triphosphate hydrolases"/>
    <property type="match status" value="1"/>
</dbReference>
<dbReference type="PANTHER" id="PTHR32309:SF13">
    <property type="entry name" value="FERRIC ENTEROBACTIN TRANSPORT PROTEIN FEPE"/>
    <property type="match status" value="1"/>
</dbReference>
<evidence type="ECO:0000313" key="5">
    <source>
        <dbReference type="Proteomes" id="UP000317429"/>
    </source>
</evidence>
<dbReference type="PANTHER" id="PTHR32309">
    <property type="entry name" value="TYROSINE-PROTEIN KINASE"/>
    <property type="match status" value="1"/>
</dbReference>
<keyword evidence="4" id="KW-0808">Transferase</keyword>
<dbReference type="AlphaFoldDB" id="A0A518DCX5"/>
<accession>A0A518DCX5</accession>
<keyword evidence="1" id="KW-0175">Coiled coil</keyword>
<dbReference type="OrthoDB" id="246263at2"/>
<organism evidence="4 5">
    <name type="scientific">Pirellulimonas nuda</name>
    <dbReference type="NCBI Taxonomy" id="2528009"/>
    <lineage>
        <taxon>Bacteria</taxon>
        <taxon>Pseudomonadati</taxon>
        <taxon>Planctomycetota</taxon>
        <taxon>Planctomycetia</taxon>
        <taxon>Pirellulales</taxon>
        <taxon>Lacipirellulaceae</taxon>
        <taxon>Pirellulimonas</taxon>
    </lineage>
</organism>
<feature type="region of interest" description="Disordered" evidence="2">
    <location>
        <begin position="583"/>
        <end position="626"/>
    </location>
</feature>
<keyword evidence="3" id="KW-0472">Membrane</keyword>
<feature type="coiled-coil region" evidence="1">
    <location>
        <begin position="188"/>
        <end position="260"/>
    </location>
</feature>
<dbReference type="GO" id="GO:0005886">
    <property type="term" value="C:plasma membrane"/>
    <property type="evidence" value="ECO:0007669"/>
    <property type="project" value="TreeGrafter"/>
</dbReference>
<dbReference type="KEGG" id="pnd:Pla175_27200"/>
<feature type="transmembrane region" description="Helical" evidence="3">
    <location>
        <begin position="47"/>
        <end position="65"/>
    </location>
</feature>
<feature type="transmembrane region" description="Helical" evidence="3">
    <location>
        <begin position="459"/>
        <end position="482"/>
    </location>
</feature>
<keyword evidence="5" id="KW-1185">Reference proteome</keyword>
<keyword evidence="3" id="KW-1133">Transmembrane helix</keyword>
<proteinExistence type="predicted"/>
<dbReference type="InterPro" id="IPR027417">
    <property type="entry name" value="P-loop_NTPase"/>
</dbReference>
<keyword evidence="3" id="KW-0812">Transmembrane</keyword>
<dbReference type="SUPFAM" id="SSF52540">
    <property type="entry name" value="P-loop containing nucleoside triphosphate hydrolases"/>
    <property type="match status" value="1"/>
</dbReference>